<accession>W7IVE2</accession>
<dbReference type="OrthoDB" id="3637587at2"/>
<proteinExistence type="predicted"/>
<keyword evidence="1" id="KW-0812">Transmembrane</keyword>
<sequence length="69" mass="6982">MAERDGVRRGPDVLVLIAGLLTLGASAFVLTDGASWFPAVDGRWFVAGVAVLVGVALLASGRGRGRGGC</sequence>
<dbReference type="AlphaFoldDB" id="W7IVE2"/>
<comment type="caution">
    <text evidence="2">The sequence shown here is derived from an EMBL/GenBank/DDBJ whole genome shotgun (WGS) entry which is preliminary data.</text>
</comment>
<protein>
    <submittedName>
        <fullName evidence="2">Uncharacterized protein</fullName>
    </submittedName>
</protein>
<dbReference type="EMBL" id="AYXG01000013">
    <property type="protein sequence ID" value="EWC64343.1"/>
    <property type="molecule type" value="Genomic_DNA"/>
</dbReference>
<accession>A0A8E2X3B9</accession>
<organism evidence="2 3">
    <name type="scientific">Actinokineospora spheciospongiae</name>
    <dbReference type="NCBI Taxonomy" id="909613"/>
    <lineage>
        <taxon>Bacteria</taxon>
        <taxon>Bacillati</taxon>
        <taxon>Actinomycetota</taxon>
        <taxon>Actinomycetes</taxon>
        <taxon>Pseudonocardiales</taxon>
        <taxon>Pseudonocardiaceae</taxon>
        <taxon>Actinokineospora</taxon>
    </lineage>
</organism>
<feature type="transmembrane region" description="Helical" evidence="1">
    <location>
        <begin position="42"/>
        <end position="59"/>
    </location>
</feature>
<keyword evidence="3" id="KW-1185">Reference proteome</keyword>
<evidence type="ECO:0000256" key="1">
    <source>
        <dbReference type="SAM" id="Phobius"/>
    </source>
</evidence>
<dbReference type="Proteomes" id="UP000019277">
    <property type="component" value="Unassembled WGS sequence"/>
</dbReference>
<evidence type="ECO:0000313" key="2">
    <source>
        <dbReference type="EMBL" id="EWC64343.1"/>
    </source>
</evidence>
<evidence type="ECO:0000313" key="3">
    <source>
        <dbReference type="Proteomes" id="UP000019277"/>
    </source>
</evidence>
<dbReference type="STRING" id="909613.UO65_0322"/>
<keyword evidence="1" id="KW-1133">Transmembrane helix</keyword>
<feature type="transmembrane region" description="Helical" evidence="1">
    <location>
        <begin position="12"/>
        <end position="30"/>
    </location>
</feature>
<reference evidence="2 3" key="1">
    <citation type="journal article" date="2014" name="Genome Announc.">
        <title>Draft Genome Sequence of the Antitrypanosomally Active Sponge-Associated Bacterium Actinokineospora sp. Strain EG49.</title>
        <authorList>
            <person name="Harjes J."/>
            <person name="Ryu T."/>
            <person name="Abdelmohsen U.R."/>
            <person name="Moitinho-Silva L."/>
            <person name="Horn H."/>
            <person name="Ravasi T."/>
            <person name="Hentschel U."/>
        </authorList>
    </citation>
    <scope>NUCLEOTIDE SEQUENCE [LARGE SCALE GENOMIC DNA]</scope>
    <source>
        <strain evidence="2 3">EG49</strain>
    </source>
</reference>
<gene>
    <name evidence="2" type="ORF">UO65_0322</name>
</gene>
<name>W7IVE2_9PSEU</name>
<keyword evidence="1" id="KW-0472">Membrane</keyword>
<dbReference type="RefSeq" id="WP_035278005.1">
    <property type="nucleotide sequence ID" value="NZ_AYXG01000013.1"/>
</dbReference>